<keyword evidence="2" id="KW-0812">Transmembrane</keyword>
<gene>
    <name evidence="4" type="ORF">UFOPK3837_00345</name>
</gene>
<evidence type="ECO:0000259" key="3">
    <source>
        <dbReference type="Pfam" id="PF26366"/>
    </source>
</evidence>
<evidence type="ECO:0000256" key="2">
    <source>
        <dbReference type="SAM" id="Phobius"/>
    </source>
</evidence>
<protein>
    <submittedName>
        <fullName evidence="4">Unannotated protein</fullName>
    </submittedName>
</protein>
<dbReference type="Pfam" id="PF26366">
    <property type="entry name" value="DUF8094"/>
    <property type="match status" value="1"/>
</dbReference>
<evidence type="ECO:0000313" key="4">
    <source>
        <dbReference type="EMBL" id="CAB4949718.1"/>
    </source>
</evidence>
<keyword evidence="2" id="KW-1133">Transmembrane helix</keyword>
<dbReference type="EMBL" id="CAFBNO010000007">
    <property type="protein sequence ID" value="CAB4949718.1"/>
    <property type="molecule type" value="Genomic_DNA"/>
</dbReference>
<name>A0A6J7K1G4_9ZZZZ</name>
<dbReference type="AlphaFoldDB" id="A0A6J7K1G4"/>
<keyword evidence="2" id="KW-0472">Membrane</keyword>
<dbReference type="InterPro" id="IPR058407">
    <property type="entry name" value="DUF8094"/>
</dbReference>
<proteinExistence type="predicted"/>
<evidence type="ECO:0000256" key="1">
    <source>
        <dbReference type="SAM" id="MobiDB-lite"/>
    </source>
</evidence>
<accession>A0A6J7K1G4</accession>
<sequence>MRLLIAIGLFMVSLTLLMLGVAERTVWAPPTSYKLSVQFETGNPFTIVPNSVLSLHPGTAVVTSSGPRNVFIATGRENDIMAWVSDTPHTLIEATKTGNRLSASSFTGPGSNYSPIGSDLWRTSVSGERKAVLPSPSKLSGAVIIASDGSTAAPGMVDVVWPVHFDLFPSNLLIGIGFGVLLLALILNLISYRSLRKRRGPSRKVPKAPQGPRIRLGKSPRMAPARGRRSARKIAYGLSAGALTLALLTGCAPSQNQPSATPTPTTTVADPPVVNTAQLERILQQVATIVDEGDAKNDAGRLATRVAGPALAQRTSYFSIRKLDAKLAPLPKIAGKPVTFILPAASTLWPRTIMAITDEAGTPSPQMLVLQQANPRSQYLLWYNIRLMQGAKIPSVPVEELGAIPVDPAAKFVKVAPNELPKVYGKIIDDGVGSASGALFNVENDEFYKQISESQASQVASLKNGKITFTHTLGSPNVLSLATTNSGALVAVSMIDGYTIRPTKRGSAITVTGMEKTLLGATGSPTGIVSKYSDMLLFFVPQSGTSAQVQLLGVTQGLLSVRSR</sequence>
<organism evidence="4">
    <name type="scientific">freshwater metagenome</name>
    <dbReference type="NCBI Taxonomy" id="449393"/>
    <lineage>
        <taxon>unclassified sequences</taxon>
        <taxon>metagenomes</taxon>
        <taxon>ecological metagenomes</taxon>
    </lineage>
</organism>
<reference evidence="4" key="1">
    <citation type="submission" date="2020-05" db="EMBL/GenBank/DDBJ databases">
        <authorList>
            <person name="Chiriac C."/>
            <person name="Salcher M."/>
            <person name="Ghai R."/>
            <person name="Kavagutti S V."/>
        </authorList>
    </citation>
    <scope>NUCLEOTIDE SEQUENCE</scope>
</reference>
<feature type="transmembrane region" description="Helical" evidence="2">
    <location>
        <begin position="234"/>
        <end position="255"/>
    </location>
</feature>
<feature type="region of interest" description="Disordered" evidence="1">
    <location>
        <begin position="198"/>
        <end position="227"/>
    </location>
</feature>
<feature type="transmembrane region" description="Helical" evidence="2">
    <location>
        <begin position="172"/>
        <end position="190"/>
    </location>
</feature>
<feature type="domain" description="DUF8094" evidence="3">
    <location>
        <begin position="272"/>
        <end position="559"/>
    </location>
</feature>